<dbReference type="InterPro" id="IPR024983">
    <property type="entry name" value="CHAT_dom"/>
</dbReference>
<keyword evidence="5" id="KW-1185">Reference proteome</keyword>
<organism evidence="4 5">
    <name type="scientific">Pisolithus tinctorius Marx 270</name>
    <dbReference type="NCBI Taxonomy" id="870435"/>
    <lineage>
        <taxon>Eukaryota</taxon>
        <taxon>Fungi</taxon>
        <taxon>Dikarya</taxon>
        <taxon>Basidiomycota</taxon>
        <taxon>Agaricomycotina</taxon>
        <taxon>Agaricomycetes</taxon>
        <taxon>Agaricomycetidae</taxon>
        <taxon>Boletales</taxon>
        <taxon>Sclerodermatineae</taxon>
        <taxon>Pisolithaceae</taxon>
        <taxon>Pisolithus</taxon>
    </lineage>
</organism>
<name>A0A0C3PBI5_PISTI</name>
<evidence type="ECO:0000256" key="1">
    <source>
        <dbReference type="ARBA" id="ARBA00022803"/>
    </source>
</evidence>
<feature type="domain" description="CHAT" evidence="3">
    <location>
        <begin position="893"/>
        <end position="1168"/>
    </location>
</feature>
<dbReference type="PANTHER" id="PTHR12558:SF13">
    <property type="entry name" value="CELL DIVISION CYCLE PROTEIN 27 HOMOLOG"/>
    <property type="match status" value="1"/>
</dbReference>
<dbReference type="GO" id="GO:0005680">
    <property type="term" value="C:anaphase-promoting complex"/>
    <property type="evidence" value="ECO:0007669"/>
    <property type="project" value="UniProtKB-ARBA"/>
</dbReference>
<dbReference type="Proteomes" id="UP000054217">
    <property type="component" value="Unassembled WGS sequence"/>
</dbReference>
<gene>
    <name evidence="4" type="ORF">M404DRAFT_9041</name>
</gene>
<dbReference type="Pfam" id="PF12770">
    <property type="entry name" value="CHAT"/>
    <property type="match status" value="1"/>
</dbReference>
<dbReference type="Gene3D" id="1.25.40.10">
    <property type="entry name" value="Tetratricopeptide repeat domain"/>
    <property type="match status" value="3"/>
</dbReference>
<dbReference type="EMBL" id="KN831967">
    <property type="protein sequence ID" value="KIO05316.1"/>
    <property type="molecule type" value="Genomic_DNA"/>
</dbReference>
<dbReference type="InParanoid" id="A0A0C3PBI5"/>
<keyword evidence="1" id="KW-0802">TPR repeat</keyword>
<sequence>MAFTSLHMTLGLLGGASDRKVAPLRAAIKGWYLTDSKLVRRGPVCTRVTSANSGPSWPSRWEDDHGNCVLMTEFHALVHLADELYARFEQKGRPSDLSLVVVHYRSALALASSDPTLSNDVRSKLLSNLANILSVRFQRCGDVADLTQSIECHVAALELRPPGHPARASTLASYATALLLRYGQLGVEEDIEFAIEHLQAALEILPPTGPSRLMSLINYASALFSRFQYTEDISDLDMAISHYHGILNTCPLENKATACYNLANALLSRFKICHEAVDLDSSIEYSYVALHAMKEGHPDHPWIITGLATGLIRRFQLRGGAADLGPAITNFQLALDLRPPGNPTRFSALSDIADALVMRYNHSEELVDLQLAIDHYREALRLLPPKHKSEPILLDNLGNALFLRQIRLGDLKDLDEAIEKHRLALDLCAGDSIRVVLMLEALANYHDVRFKRKENPADLHSAIHYFNEALLLAPADHPHYVPILNSIALCLGTRFQAYGELADLNRAISCCREVLELLSLGHQGRALTLHTLAEALLQRFEETGNEFDIQQAYLHCCTSLSMRISSVAERASSEILCARIIRARFLPWNDAKDLEPVFQHLRSAKDSCTADDPLLPEVYAELSTAYFLRYILTRRPSELKQALGHHQSSLALAEGASSPAFRASMQWARDAEMYSHSSMVDAYRTAVRLLDRLVLETRWPDIRQSLVERNAARLAGDAASGALMFQQPAEAIGILEYARGLLWAQLVRVMTALDDLRAMGEPGVGLASELERLNAELGASTSTAPKKSRPLLKAKDAVIDQIRRKQGFKDFLAQPEFSQLQKAASEGPIIITTTGQRSCDALIVWRAGPPVHVPLPDISLADISLMASKFEDLTKTTGQVPCSKTREYQLAELLSDLWNQVVHPIVQQLIPHTPRGSRLWWCPTGPHRTSEPPLSHIYVCSYTSTLSALAQNRTSATQLPVRRTPLTSSISGFLKSKKSKQSLLHPDTPSSSRSALATVVAIGHPDSEGTNDQLDFVRNCIPPTVPFKAIEGEEVSRVTVSNSLKESSWVHFACPVVHDSSQPFRSAFEMWDGSLTVYDIARIRPSVDFAFVSTCRIVKRDSDSVHESMSLPACLQYTGFRSVIGPLWTVDAEVTRRVVSCFYEKARSAGTIHQLDAATALNEALKAIEETVPLSQRIAFVHVGV</sequence>
<dbReference type="InterPro" id="IPR011990">
    <property type="entry name" value="TPR-like_helical_dom_sf"/>
</dbReference>
<evidence type="ECO:0000256" key="2">
    <source>
        <dbReference type="ARBA" id="ARBA00038210"/>
    </source>
</evidence>
<reference evidence="4 5" key="1">
    <citation type="submission" date="2014-04" db="EMBL/GenBank/DDBJ databases">
        <authorList>
            <consortium name="DOE Joint Genome Institute"/>
            <person name="Kuo A."/>
            <person name="Kohler A."/>
            <person name="Costa M.D."/>
            <person name="Nagy L.G."/>
            <person name="Floudas D."/>
            <person name="Copeland A."/>
            <person name="Barry K.W."/>
            <person name="Cichocki N."/>
            <person name="Veneault-Fourrey C."/>
            <person name="LaButti K."/>
            <person name="Lindquist E.A."/>
            <person name="Lipzen A."/>
            <person name="Lundell T."/>
            <person name="Morin E."/>
            <person name="Murat C."/>
            <person name="Sun H."/>
            <person name="Tunlid A."/>
            <person name="Henrissat B."/>
            <person name="Grigoriev I.V."/>
            <person name="Hibbett D.S."/>
            <person name="Martin F."/>
            <person name="Nordberg H.P."/>
            <person name="Cantor M.N."/>
            <person name="Hua S.X."/>
        </authorList>
    </citation>
    <scope>NUCLEOTIDE SEQUENCE [LARGE SCALE GENOMIC DNA]</scope>
    <source>
        <strain evidence="4 5">Marx 270</strain>
    </source>
</reference>
<dbReference type="HOGENOM" id="CLU_001305_0_1_1"/>
<dbReference type="SUPFAM" id="SSF81901">
    <property type="entry name" value="HCP-like"/>
    <property type="match status" value="2"/>
</dbReference>
<reference evidence="5" key="2">
    <citation type="submission" date="2015-01" db="EMBL/GenBank/DDBJ databases">
        <title>Evolutionary Origins and Diversification of the Mycorrhizal Mutualists.</title>
        <authorList>
            <consortium name="DOE Joint Genome Institute"/>
            <consortium name="Mycorrhizal Genomics Consortium"/>
            <person name="Kohler A."/>
            <person name="Kuo A."/>
            <person name="Nagy L.G."/>
            <person name="Floudas D."/>
            <person name="Copeland A."/>
            <person name="Barry K.W."/>
            <person name="Cichocki N."/>
            <person name="Veneault-Fourrey C."/>
            <person name="LaButti K."/>
            <person name="Lindquist E.A."/>
            <person name="Lipzen A."/>
            <person name="Lundell T."/>
            <person name="Morin E."/>
            <person name="Murat C."/>
            <person name="Riley R."/>
            <person name="Ohm R."/>
            <person name="Sun H."/>
            <person name="Tunlid A."/>
            <person name="Henrissat B."/>
            <person name="Grigoriev I.V."/>
            <person name="Hibbett D.S."/>
            <person name="Martin F."/>
        </authorList>
    </citation>
    <scope>NUCLEOTIDE SEQUENCE [LARGE SCALE GENOMIC DNA]</scope>
    <source>
        <strain evidence="5">Marx 270</strain>
    </source>
</reference>
<dbReference type="AlphaFoldDB" id="A0A0C3PBI5"/>
<evidence type="ECO:0000313" key="5">
    <source>
        <dbReference type="Proteomes" id="UP000054217"/>
    </source>
</evidence>
<proteinExistence type="inferred from homology"/>
<dbReference type="STRING" id="870435.A0A0C3PBI5"/>
<protein>
    <recommendedName>
        <fullName evidence="3">CHAT domain-containing protein</fullName>
    </recommendedName>
</protein>
<accession>A0A0C3PBI5</accession>
<dbReference type="PANTHER" id="PTHR12558">
    <property type="entry name" value="CELL DIVISION CYCLE 16,23,27"/>
    <property type="match status" value="1"/>
</dbReference>
<dbReference type="OrthoDB" id="9991317at2759"/>
<evidence type="ECO:0000259" key="3">
    <source>
        <dbReference type="Pfam" id="PF12770"/>
    </source>
</evidence>
<evidence type="ECO:0000313" key="4">
    <source>
        <dbReference type="EMBL" id="KIO05316.1"/>
    </source>
</evidence>
<comment type="similarity">
    <text evidence="2">Belongs to the APC3/CDC27 family.</text>
</comment>